<proteinExistence type="predicted"/>
<dbReference type="EMBL" id="JANBPY010000121">
    <property type="protein sequence ID" value="KAJ1968900.1"/>
    <property type="molecule type" value="Genomic_DNA"/>
</dbReference>
<feature type="compositionally biased region" description="Polar residues" evidence="1">
    <location>
        <begin position="388"/>
        <end position="403"/>
    </location>
</feature>
<feature type="region of interest" description="Disordered" evidence="1">
    <location>
        <begin position="1"/>
        <end position="32"/>
    </location>
</feature>
<name>A0A9W8E4F1_9FUNG</name>
<dbReference type="OrthoDB" id="5600057at2759"/>
<feature type="compositionally biased region" description="Polar residues" evidence="1">
    <location>
        <begin position="9"/>
        <end position="25"/>
    </location>
</feature>
<accession>A0A9W8E4F1</accession>
<protein>
    <submittedName>
        <fullName evidence="2">Uncharacterized protein</fullName>
    </submittedName>
</protein>
<evidence type="ECO:0000313" key="3">
    <source>
        <dbReference type="Proteomes" id="UP001150925"/>
    </source>
</evidence>
<gene>
    <name evidence="2" type="ORF">IWQ62_000959</name>
</gene>
<feature type="non-terminal residue" evidence="2">
    <location>
        <position position="1"/>
    </location>
</feature>
<keyword evidence="3" id="KW-1185">Reference proteome</keyword>
<sequence>RLFDKPKSGGTNPARSSANQSAETPKSQEKKAHHDQLLYNRIHRHLNQQLQKRSHQNEQLYVSALQNTLQGVHSLLDQDRRQTVLDVIRQCTASGRWTMFDQLVRRDMVPGHWLDNPWMSQTVFKVLLYRGENQQVLSLFWQLWQRRPVAQFTANHYYWALLAAIHVDKEFTQGLNGHQADITAVGEKTSSAKASPSAFPKATEIHALIAQLQHQPTTLVQYSIALRYHILDDEYVAVVNTWKAMVRLGGSLDPVYFLHFLNYLVGVHKQVDVAVAYFRSDAPQVLFALKTDDMFTPPAPPLLPSKGFPDRSNILLDPMQSIQYIDPAYPPRTPSCASHSVPIAVDRRPLLGIVDQFLHHGYPWEAHQLLTYLFHLIDVSLVTTRGSSVPDSSFHPNHGQHQTSMSKSKPSPPPADPLTTVPVWPTIFTVFIPNSNGVPQLPTLTTHLTRALVQKKRWLALLNLVTWLDYWELPIHPLCTRYLTQEHPMFPENTKRNHRTSWQLKSVYRRQSQESRTSGFNEFL</sequence>
<feature type="region of interest" description="Disordered" evidence="1">
    <location>
        <begin position="388"/>
        <end position="416"/>
    </location>
</feature>
<dbReference type="AlphaFoldDB" id="A0A9W8E4F1"/>
<dbReference type="Proteomes" id="UP001150925">
    <property type="component" value="Unassembled WGS sequence"/>
</dbReference>
<organism evidence="2 3">
    <name type="scientific">Dispira parvispora</name>
    <dbReference type="NCBI Taxonomy" id="1520584"/>
    <lineage>
        <taxon>Eukaryota</taxon>
        <taxon>Fungi</taxon>
        <taxon>Fungi incertae sedis</taxon>
        <taxon>Zoopagomycota</taxon>
        <taxon>Kickxellomycotina</taxon>
        <taxon>Dimargaritomycetes</taxon>
        <taxon>Dimargaritales</taxon>
        <taxon>Dimargaritaceae</taxon>
        <taxon>Dispira</taxon>
    </lineage>
</organism>
<reference evidence="2" key="1">
    <citation type="submission" date="2022-07" db="EMBL/GenBank/DDBJ databases">
        <title>Phylogenomic reconstructions and comparative analyses of Kickxellomycotina fungi.</title>
        <authorList>
            <person name="Reynolds N.K."/>
            <person name="Stajich J.E."/>
            <person name="Barry K."/>
            <person name="Grigoriev I.V."/>
            <person name="Crous P."/>
            <person name="Smith M.E."/>
        </authorList>
    </citation>
    <scope>NUCLEOTIDE SEQUENCE</scope>
    <source>
        <strain evidence="2">RSA 1196</strain>
    </source>
</reference>
<evidence type="ECO:0000256" key="1">
    <source>
        <dbReference type="SAM" id="MobiDB-lite"/>
    </source>
</evidence>
<evidence type="ECO:0000313" key="2">
    <source>
        <dbReference type="EMBL" id="KAJ1968900.1"/>
    </source>
</evidence>
<comment type="caution">
    <text evidence="2">The sequence shown here is derived from an EMBL/GenBank/DDBJ whole genome shotgun (WGS) entry which is preliminary data.</text>
</comment>